<protein>
    <recommendedName>
        <fullName evidence="1">non-specific serine/threonine protein kinase</fullName>
        <ecNumber evidence="1">2.7.11.1</ecNumber>
    </recommendedName>
</protein>
<dbReference type="EC" id="2.7.11.1" evidence="1"/>
<keyword evidence="5 10" id="KW-0418">Kinase</keyword>
<feature type="compositionally biased region" description="Low complexity" evidence="8">
    <location>
        <begin position="411"/>
        <end position="436"/>
    </location>
</feature>
<dbReference type="AlphaFoldDB" id="A0A2T0SN60"/>
<evidence type="ECO:0000256" key="1">
    <source>
        <dbReference type="ARBA" id="ARBA00012513"/>
    </source>
</evidence>
<evidence type="ECO:0000256" key="3">
    <source>
        <dbReference type="ARBA" id="ARBA00022679"/>
    </source>
</evidence>
<feature type="region of interest" description="Disordered" evidence="8">
    <location>
        <begin position="274"/>
        <end position="309"/>
    </location>
</feature>
<evidence type="ECO:0000256" key="8">
    <source>
        <dbReference type="SAM" id="MobiDB-lite"/>
    </source>
</evidence>
<evidence type="ECO:0000313" key="11">
    <source>
        <dbReference type="Proteomes" id="UP000239494"/>
    </source>
</evidence>
<dbReference type="PROSITE" id="PS50011">
    <property type="entry name" value="PROTEIN_KINASE_DOM"/>
    <property type="match status" value="1"/>
</dbReference>
<dbReference type="Gene3D" id="1.10.510.10">
    <property type="entry name" value="Transferase(Phosphotransferase) domain 1"/>
    <property type="match status" value="1"/>
</dbReference>
<dbReference type="SMART" id="SM00220">
    <property type="entry name" value="S_TKc"/>
    <property type="match status" value="1"/>
</dbReference>
<evidence type="ECO:0000256" key="2">
    <source>
        <dbReference type="ARBA" id="ARBA00022527"/>
    </source>
</evidence>
<evidence type="ECO:0000256" key="4">
    <source>
        <dbReference type="ARBA" id="ARBA00022741"/>
    </source>
</evidence>
<feature type="compositionally biased region" description="Pro residues" evidence="8">
    <location>
        <begin position="437"/>
        <end position="447"/>
    </location>
</feature>
<feature type="domain" description="Protein kinase" evidence="9">
    <location>
        <begin position="13"/>
        <end position="265"/>
    </location>
</feature>
<dbReference type="SUPFAM" id="SSF56112">
    <property type="entry name" value="Protein kinase-like (PK-like)"/>
    <property type="match status" value="1"/>
</dbReference>
<dbReference type="GO" id="GO:0005524">
    <property type="term" value="F:ATP binding"/>
    <property type="evidence" value="ECO:0007669"/>
    <property type="project" value="UniProtKB-UniRule"/>
</dbReference>
<dbReference type="Gene3D" id="3.30.200.20">
    <property type="entry name" value="Phosphorylase Kinase, domain 1"/>
    <property type="match status" value="1"/>
</dbReference>
<comment type="caution">
    <text evidence="10">The sequence shown here is derived from an EMBL/GenBank/DDBJ whole genome shotgun (WGS) entry which is preliminary data.</text>
</comment>
<keyword evidence="6 7" id="KW-0067">ATP-binding</keyword>
<organism evidence="10 11">
    <name type="scientific">Umezawaea tangerina</name>
    <dbReference type="NCBI Taxonomy" id="84725"/>
    <lineage>
        <taxon>Bacteria</taxon>
        <taxon>Bacillati</taxon>
        <taxon>Actinomycetota</taxon>
        <taxon>Actinomycetes</taxon>
        <taxon>Pseudonocardiales</taxon>
        <taxon>Pseudonocardiaceae</taxon>
        <taxon>Umezawaea</taxon>
    </lineage>
</organism>
<dbReference type="PANTHER" id="PTHR43289">
    <property type="entry name" value="MITOGEN-ACTIVATED PROTEIN KINASE KINASE KINASE 20-RELATED"/>
    <property type="match status" value="1"/>
</dbReference>
<dbReference type="PROSITE" id="PS00108">
    <property type="entry name" value="PROTEIN_KINASE_ST"/>
    <property type="match status" value="1"/>
</dbReference>
<dbReference type="InterPro" id="IPR000719">
    <property type="entry name" value="Prot_kinase_dom"/>
</dbReference>
<feature type="compositionally biased region" description="Polar residues" evidence="8">
    <location>
        <begin position="398"/>
        <end position="410"/>
    </location>
</feature>
<name>A0A2T0SN60_9PSEU</name>
<dbReference type="EMBL" id="PVTF01000015">
    <property type="protein sequence ID" value="PRY34838.1"/>
    <property type="molecule type" value="Genomic_DNA"/>
</dbReference>
<evidence type="ECO:0000256" key="6">
    <source>
        <dbReference type="ARBA" id="ARBA00022840"/>
    </source>
</evidence>
<keyword evidence="11" id="KW-1185">Reference proteome</keyword>
<feature type="region of interest" description="Disordered" evidence="8">
    <location>
        <begin position="361"/>
        <end position="455"/>
    </location>
</feature>
<reference evidence="10 11" key="1">
    <citation type="submission" date="2018-03" db="EMBL/GenBank/DDBJ databases">
        <title>Genomic Encyclopedia of Archaeal and Bacterial Type Strains, Phase II (KMG-II): from individual species to whole genera.</title>
        <authorList>
            <person name="Goeker M."/>
        </authorList>
    </citation>
    <scope>NUCLEOTIDE SEQUENCE [LARGE SCALE GENOMIC DNA]</scope>
    <source>
        <strain evidence="10 11">DSM 44720</strain>
    </source>
</reference>
<evidence type="ECO:0000313" key="10">
    <source>
        <dbReference type="EMBL" id="PRY34838.1"/>
    </source>
</evidence>
<dbReference type="InterPro" id="IPR011009">
    <property type="entry name" value="Kinase-like_dom_sf"/>
</dbReference>
<sequence>MILDRADLLAGRYRLLDRIGSGGMGVVWSAEDHLLRRQVAIKEVHPDHEDRMRREAQVGAKVCHPNVVTVYDLVYEDDKPWLVMRLVPSRSLSAVLADDGTMSPQQAAAMGRQVLAGLAAVHAQGVLHCDVKPGNVLLDERDDAHLTDFGIAADTGTRMVGTLFGAPSYIAPERARGLPMGPASDLWSLGATLYAAVEGRPPLDRGDPLATVTAIVTERPEPPTHAAELRPVIDRLLAADPADRPEVDELDRLLRRVSDGSRPAVITRPSLVPADLSSDLLDPTSADIPSPRPPDAMPTRQVPLPTPARRHARRASLALLGLSVSAAAAVFWFVGGSPADPVVTPDSPASAVNAPAAVPEAAAVSPSEGQPAGQPAAPVAQASAQAPARAPEAFSAPNTTPESSAPQVTSSEAPPVATTTEAPPTSEAPTTTVETPPSEPVTTPPNGPSEVEPLG</sequence>
<accession>A0A2T0SN60</accession>
<evidence type="ECO:0000256" key="5">
    <source>
        <dbReference type="ARBA" id="ARBA00022777"/>
    </source>
</evidence>
<dbReference type="Proteomes" id="UP000239494">
    <property type="component" value="Unassembled WGS sequence"/>
</dbReference>
<feature type="compositionally biased region" description="Low complexity" evidence="8">
    <location>
        <begin position="361"/>
        <end position="397"/>
    </location>
</feature>
<keyword evidence="2 10" id="KW-0723">Serine/threonine-protein kinase</keyword>
<dbReference type="CDD" id="cd14014">
    <property type="entry name" value="STKc_PknB_like"/>
    <property type="match status" value="1"/>
</dbReference>
<dbReference type="PANTHER" id="PTHR43289:SF6">
    <property type="entry name" value="SERINE_THREONINE-PROTEIN KINASE NEKL-3"/>
    <property type="match status" value="1"/>
</dbReference>
<dbReference type="GO" id="GO:0004674">
    <property type="term" value="F:protein serine/threonine kinase activity"/>
    <property type="evidence" value="ECO:0007669"/>
    <property type="project" value="UniProtKB-KW"/>
</dbReference>
<evidence type="ECO:0000259" key="9">
    <source>
        <dbReference type="PROSITE" id="PS50011"/>
    </source>
</evidence>
<dbReference type="RefSeq" id="WP_170156211.1">
    <property type="nucleotide sequence ID" value="NZ_PVTF01000015.1"/>
</dbReference>
<dbReference type="InterPro" id="IPR017441">
    <property type="entry name" value="Protein_kinase_ATP_BS"/>
</dbReference>
<dbReference type="InterPro" id="IPR008271">
    <property type="entry name" value="Ser/Thr_kinase_AS"/>
</dbReference>
<keyword evidence="4 7" id="KW-0547">Nucleotide-binding</keyword>
<feature type="binding site" evidence="7">
    <location>
        <position position="42"/>
    </location>
    <ligand>
        <name>ATP</name>
        <dbReference type="ChEBI" id="CHEBI:30616"/>
    </ligand>
</feature>
<dbReference type="PROSITE" id="PS00107">
    <property type="entry name" value="PROTEIN_KINASE_ATP"/>
    <property type="match status" value="1"/>
</dbReference>
<gene>
    <name evidence="10" type="ORF">CLV43_115114</name>
</gene>
<proteinExistence type="predicted"/>
<dbReference type="Pfam" id="PF00069">
    <property type="entry name" value="Pkinase"/>
    <property type="match status" value="1"/>
</dbReference>
<keyword evidence="3" id="KW-0808">Transferase</keyword>
<evidence type="ECO:0000256" key="7">
    <source>
        <dbReference type="PROSITE-ProRule" id="PRU10141"/>
    </source>
</evidence>